<dbReference type="EMBL" id="JAUSVK010000001">
    <property type="protein sequence ID" value="MDQ0391014.1"/>
    <property type="molecule type" value="Genomic_DNA"/>
</dbReference>
<reference evidence="1 2" key="1">
    <citation type="submission" date="2023-07" db="EMBL/GenBank/DDBJ databases">
        <title>Genomic Encyclopedia of Type Strains, Phase IV (KMG-IV): sequencing the most valuable type-strain genomes for metagenomic binning, comparative biology and taxonomic classification.</title>
        <authorList>
            <person name="Goeker M."/>
        </authorList>
    </citation>
    <scope>NUCLEOTIDE SEQUENCE [LARGE SCALE GENOMIC DNA]</scope>
    <source>
        <strain evidence="1 2">DSM 5896</strain>
    </source>
</reference>
<dbReference type="Gene3D" id="3.90.1300.10">
    <property type="entry name" value="Amidase signature (AS) domain"/>
    <property type="match status" value="1"/>
</dbReference>
<gene>
    <name evidence="1" type="ORF">J3R73_000806</name>
</gene>
<dbReference type="Proteomes" id="UP001237448">
    <property type="component" value="Unassembled WGS sequence"/>
</dbReference>
<accession>A0ABU0F8S4</accession>
<organism evidence="1 2">
    <name type="scientific">Labrys monachus</name>
    <dbReference type="NCBI Taxonomy" id="217067"/>
    <lineage>
        <taxon>Bacteria</taxon>
        <taxon>Pseudomonadati</taxon>
        <taxon>Pseudomonadota</taxon>
        <taxon>Alphaproteobacteria</taxon>
        <taxon>Hyphomicrobiales</taxon>
        <taxon>Xanthobacteraceae</taxon>
        <taxon>Labrys</taxon>
    </lineage>
</organism>
<dbReference type="InterPro" id="IPR036928">
    <property type="entry name" value="AS_sf"/>
</dbReference>
<protein>
    <submittedName>
        <fullName evidence="1">Asp-tRNA(Asn)/Glu-tRNA(Gln) amidotransferase A subunit family amidase</fullName>
    </submittedName>
</protein>
<evidence type="ECO:0000313" key="1">
    <source>
        <dbReference type="EMBL" id="MDQ0391014.1"/>
    </source>
</evidence>
<name>A0ABU0F8S4_9HYPH</name>
<sequence>MSVPMAMSSGNVPIGIQFVGRYGDEAAILGLAKQVEEAEPWIGRRPAVCAG</sequence>
<proteinExistence type="predicted"/>
<evidence type="ECO:0000313" key="2">
    <source>
        <dbReference type="Proteomes" id="UP001237448"/>
    </source>
</evidence>
<comment type="caution">
    <text evidence="1">The sequence shown here is derived from an EMBL/GenBank/DDBJ whole genome shotgun (WGS) entry which is preliminary data.</text>
</comment>
<dbReference type="SUPFAM" id="SSF75304">
    <property type="entry name" value="Amidase signature (AS) enzymes"/>
    <property type="match status" value="1"/>
</dbReference>
<dbReference type="RefSeq" id="WP_307422684.1">
    <property type="nucleotide sequence ID" value="NZ_JAUSVK010000001.1"/>
</dbReference>
<keyword evidence="2" id="KW-1185">Reference proteome</keyword>